<dbReference type="Pfam" id="PF14438">
    <property type="entry name" value="SM-ATX"/>
    <property type="match status" value="1"/>
</dbReference>
<feature type="compositionally biased region" description="Low complexity" evidence="2">
    <location>
        <begin position="553"/>
        <end position="569"/>
    </location>
</feature>
<feature type="compositionally biased region" description="Low complexity" evidence="2">
    <location>
        <begin position="241"/>
        <end position="258"/>
    </location>
</feature>
<dbReference type="PANTHER" id="PTHR12854">
    <property type="entry name" value="ATAXIN 2-RELATED"/>
    <property type="match status" value="1"/>
</dbReference>
<dbReference type="GO" id="GO:0010494">
    <property type="term" value="C:cytoplasmic stress granule"/>
    <property type="evidence" value="ECO:0007669"/>
    <property type="project" value="TreeGrafter"/>
</dbReference>
<feature type="compositionally biased region" description="Low complexity" evidence="2">
    <location>
        <begin position="823"/>
        <end position="832"/>
    </location>
</feature>
<dbReference type="InterPro" id="IPR009818">
    <property type="entry name" value="PAM2_motif"/>
</dbReference>
<feature type="compositionally biased region" description="Low complexity" evidence="2">
    <location>
        <begin position="918"/>
        <end position="930"/>
    </location>
</feature>
<feature type="region of interest" description="Disordered" evidence="2">
    <location>
        <begin position="719"/>
        <end position="748"/>
    </location>
</feature>
<name>A0A452U2C3_URSMA</name>
<dbReference type="Pfam" id="PF06741">
    <property type="entry name" value="LsmAD"/>
    <property type="match status" value="1"/>
</dbReference>
<proteinExistence type="inferred from homology"/>
<feature type="region of interest" description="Disordered" evidence="2">
    <location>
        <begin position="194"/>
        <end position="401"/>
    </location>
</feature>
<evidence type="ECO:0000259" key="3">
    <source>
        <dbReference type="PROSITE" id="PS52002"/>
    </source>
</evidence>
<dbReference type="GeneTree" id="ENSGT00940000157795"/>
<dbReference type="InterPro" id="IPR045117">
    <property type="entry name" value="ATXN2-like"/>
</dbReference>
<dbReference type="GO" id="GO:0003729">
    <property type="term" value="F:mRNA binding"/>
    <property type="evidence" value="ECO:0007669"/>
    <property type="project" value="TreeGrafter"/>
</dbReference>
<accession>A0A452U2C3</accession>
<feature type="compositionally biased region" description="Basic and acidic residues" evidence="2">
    <location>
        <begin position="384"/>
        <end position="395"/>
    </location>
</feature>
<evidence type="ECO:0000256" key="1">
    <source>
        <dbReference type="ARBA" id="ARBA00007503"/>
    </source>
</evidence>
<feature type="region of interest" description="Disordered" evidence="2">
    <location>
        <begin position="642"/>
        <end position="668"/>
    </location>
</feature>
<sequence>MLHFLTAVVGSTCDVKVKNGTTYEGIFKTLSSKFELAVDAVHRKASEPAGGPRREDIVDTMVFKPSDVMLVHFRNVDFNYATKDKFTDSAIAMNSKVNGEHKEKVLQRWEGGDSNSDDYDLESDMSNGWDPNEMFKFNEENYGVKTTYDSSLSSYTVPLEKDNSEEFRQRELRAAQLAREIESSPQYRLRIAMENDDGRTEEEKHSAVQRQGSGRESPSLASREGKYIPLPQRVREGPRGGVRCSSSRGGRPGLSSLPPRGPHHLDSSSPGPGSETRGINGGPSRMSPKAQRPLRGGAKTLSSPSSRPSGEASVPPPPAVGRMYPPRSPKSAAPAPISASCPDAPMGSAVPTSSASIPVTSSVVDPGVGSISPASPKISLAPTDVKELPAKEPGRTLESQELSRIAGKVPGLQNEQKRFQLEELRKFGAQFKLLPSSSPETILDPFPPRILKEEAKGKYGLLSSEPVGSPVSSKTESVSDKEDKPPLPPAGGTEGPEQPPPPCPSQTGSPPVGLIKGDDKDEGPVAEQVKKSTLNPNAKEFNPTKPLLSVNKSTSTPTSPGPRTHSTPSIPVLTAGQSGLYSPQYISYIPQIHMGPAVQLLSFVCVLFSRASTGEQKVSRVGSAGRWGCQVASWQMELELGTLSPTPGSLPPQRSDQHQPASAPPMMQAAAAAGPPLGAAPPYSSYIPYTPQQFPGQPAMMQPMAHYPSQPVFAPMLQSNPRMLTSGSHPQAIVSSSTPQYPSAEQPTPQALYATVHQSYPHHATQLHAHQPQHLLEASRSPSMRPPHQAGQAPHLGSGQPQQNLYHPGALTGTPPSLPPGPSAQSPQSSFPQPAAVYAIHAHQQLPHGFTNMAHVTQAHVQTGITAAPPPHPGAPHPPQVRLLHPPQSHGGPPQGAVPQSGVPALSASTPSPYPYIGHPQGEQPGQAPGFPGGADDRIREFSLAGGIWHGRADGLQVGQDARVLGGE</sequence>
<reference evidence="4" key="1">
    <citation type="submission" date="2019-03" db="UniProtKB">
        <authorList>
            <consortium name="Ensembl"/>
        </authorList>
    </citation>
    <scope>IDENTIFICATION</scope>
</reference>
<dbReference type="GO" id="GO:0034063">
    <property type="term" value="P:stress granule assembly"/>
    <property type="evidence" value="ECO:0007669"/>
    <property type="project" value="TreeGrafter"/>
</dbReference>
<feature type="region of interest" description="Disordered" evidence="2">
    <location>
        <begin position="867"/>
        <end position="936"/>
    </location>
</feature>
<feature type="compositionally biased region" description="Low complexity" evidence="2">
    <location>
        <begin position="329"/>
        <end position="345"/>
    </location>
</feature>
<feature type="compositionally biased region" description="Low complexity" evidence="2">
    <location>
        <begin position="659"/>
        <end position="668"/>
    </location>
</feature>
<feature type="compositionally biased region" description="Polar residues" evidence="2">
    <location>
        <begin position="350"/>
        <end position="363"/>
    </location>
</feature>
<feature type="compositionally biased region" description="Pro residues" evidence="2">
    <location>
        <begin position="868"/>
        <end position="879"/>
    </location>
</feature>
<dbReference type="InterPro" id="IPR025852">
    <property type="entry name" value="SM_dom_ATX"/>
</dbReference>
<dbReference type="InterPro" id="IPR047575">
    <property type="entry name" value="Sm"/>
</dbReference>
<organism evidence="4">
    <name type="scientific">Ursus maritimus</name>
    <name type="common">Polar bear</name>
    <name type="synonym">Thalarctos maritimus</name>
    <dbReference type="NCBI Taxonomy" id="29073"/>
    <lineage>
        <taxon>Eukaryota</taxon>
        <taxon>Metazoa</taxon>
        <taxon>Chordata</taxon>
        <taxon>Craniata</taxon>
        <taxon>Vertebrata</taxon>
        <taxon>Euteleostomi</taxon>
        <taxon>Mammalia</taxon>
        <taxon>Eutheria</taxon>
        <taxon>Laurasiatheria</taxon>
        <taxon>Carnivora</taxon>
        <taxon>Caniformia</taxon>
        <taxon>Ursidae</taxon>
        <taxon>Ursus</taxon>
    </lineage>
</organism>
<dbReference type="Ensembl" id="ENSUMAT00000017574.1">
    <property type="protein sequence ID" value="ENSUMAP00000014828.1"/>
    <property type="gene ID" value="ENSUMAG00000009437.1"/>
</dbReference>
<dbReference type="Pfam" id="PF07145">
    <property type="entry name" value="PAM2"/>
    <property type="match status" value="1"/>
</dbReference>
<feature type="region of interest" description="Disordered" evidence="2">
    <location>
        <begin position="457"/>
        <end position="571"/>
    </location>
</feature>
<comment type="similarity">
    <text evidence="1">Belongs to the ataxin-2 family.</text>
</comment>
<feature type="compositionally biased region" description="Polar residues" evidence="2">
    <location>
        <begin position="208"/>
        <end position="220"/>
    </location>
</feature>
<feature type="region of interest" description="Disordered" evidence="2">
    <location>
        <begin position="767"/>
        <end position="832"/>
    </location>
</feature>
<feature type="compositionally biased region" description="Basic and acidic residues" evidence="2">
    <location>
        <begin position="194"/>
        <end position="206"/>
    </location>
</feature>
<dbReference type="AlphaFoldDB" id="A0A452U2C3"/>
<evidence type="ECO:0000313" key="4">
    <source>
        <dbReference type="Ensembl" id="ENSUMAP00000014828"/>
    </source>
</evidence>
<evidence type="ECO:0000256" key="2">
    <source>
        <dbReference type="SAM" id="MobiDB-lite"/>
    </source>
</evidence>
<protein>
    <submittedName>
        <fullName evidence="4">Ataxin 2 like</fullName>
    </submittedName>
</protein>
<dbReference type="PANTHER" id="PTHR12854:SF8">
    <property type="entry name" value="ATAXIN-2-LIKE PROTEIN"/>
    <property type="match status" value="1"/>
</dbReference>
<dbReference type="SMART" id="SM01272">
    <property type="entry name" value="LsmAD"/>
    <property type="match status" value="1"/>
</dbReference>
<gene>
    <name evidence="4" type="primary">ATXN2L</name>
</gene>
<feature type="domain" description="Sm" evidence="3">
    <location>
        <begin position="1"/>
        <end position="77"/>
    </location>
</feature>
<dbReference type="InterPro" id="IPR009604">
    <property type="entry name" value="LsmAD_domain"/>
</dbReference>
<dbReference type="PROSITE" id="PS52002">
    <property type="entry name" value="SM"/>
    <property type="match status" value="1"/>
</dbReference>